<feature type="non-terminal residue" evidence="1">
    <location>
        <position position="1"/>
    </location>
</feature>
<keyword evidence="2" id="KW-1185">Reference proteome</keyword>
<sequence>YKNAPFEATKSWGNGLEVVGMEEGSKTTIFFDSKNAAISFCMSISSPFSKFLSVVTLWPTPITWTEGGTLK</sequence>
<dbReference type="Proteomes" id="UP000824469">
    <property type="component" value="Unassembled WGS sequence"/>
</dbReference>
<feature type="non-terminal residue" evidence="1">
    <location>
        <position position="71"/>
    </location>
</feature>
<dbReference type="AlphaFoldDB" id="A0AA38G5Z7"/>
<accession>A0AA38G5Z7</accession>
<evidence type="ECO:0000313" key="1">
    <source>
        <dbReference type="EMBL" id="KAH9316637.1"/>
    </source>
</evidence>
<comment type="caution">
    <text evidence="1">The sequence shown here is derived from an EMBL/GenBank/DDBJ whole genome shotgun (WGS) entry which is preliminary data.</text>
</comment>
<gene>
    <name evidence="1" type="ORF">KI387_025264</name>
</gene>
<evidence type="ECO:0000313" key="2">
    <source>
        <dbReference type="Proteomes" id="UP000824469"/>
    </source>
</evidence>
<reference evidence="1 2" key="1">
    <citation type="journal article" date="2021" name="Nat. Plants">
        <title>The Taxus genome provides insights into paclitaxel biosynthesis.</title>
        <authorList>
            <person name="Xiong X."/>
            <person name="Gou J."/>
            <person name="Liao Q."/>
            <person name="Li Y."/>
            <person name="Zhou Q."/>
            <person name="Bi G."/>
            <person name="Li C."/>
            <person name="Du R."/>
            <person name="Wang X."/>
            <person name="Sun T."/>
            <person name="Guo L."/>
            <person name="Liang H."/>
            <person name="Lu P."/>
            <person name="Wu Y."/>
            <person name="Zhang Z."/>
            <person name="Ro D.K."/>
            <person name="Shang Y."/>
            <person name="Huang S."/>
            <person name="Yan J."/>
        </authorList>
    </citation>
    <scope>NUCLEOTIDE SEQUENCE [LARGE SCALE GENOMIC DNA]</scope>
    <source>
        <strain evidence="1">Ta-2019</strain>
    </source>
</reference>
<dbReference type="EMBL" id="JAHRHJ020000005">
    <property type="protein sequence ID" value="KAH9316637.1"/>
    <property type="molecule type" value="Genomic_DNA"/>
</dbReference>
<organism evidence="1 2">
    <name type="scientific">Taxus chinensis</name>
    <name type="common">Chinese yew</name>
    <name type="synonym">Taxus wallichiana var. chinensis</name>
    <dbReference type="NCBI Taxonomy" id="29808"/>
    <lineage>
        <taxon>Eukaryota</taxon>
        <taxon>Viridiplantae</taxon>
        <taxon>Streptophyta</taxon>
        <taxon>Embryophyta</taxon>
        <taxon>Tracheophyta</taxon>
        <taxon>Spermatophyta</taxon>
        <taxon>Pinopsida</taxon>
        <taxon>Pinidae</taxon>
        <taxon>Conifers II</taxon>
        <taxon>Cupressales</taxon>
        <taxon>Taxaceae</taxon>
        <taxon>Taxus</taxon>
    </lineage>
</organism>
<protein>
    <submittedName>
        <fullName evidence="1">Uncharacterized protein</fullName>
    </submittedName>
</protein>
<name>A0AA38G5Z7_TAXCH</name>
<proteinExistence type="predicted"/>